<dbReference type="SUPFAM" id="SSF51730">
    <property type="entry name" value="FAD-linked oxidoreductase"/>
    <property type="match status" value="1"/>
</dbReference>
<dbReference type="PANTHER" id="PTHR45754:SF3">
    <property type="entry name" value="METHYLENETETRAHYDROFOLATE REDUCTASE (NADPH)"/>
    <property type="match status" value="1"/>
</dbReference>
<dbReference type="InterPro" id="IPR003171">
    <property type="entry name" value="Mehydrof_redctse-like"/>
</dbReference>
<dbReference type="STRING" id="3218.A9RW65"/>
<dbReference type="GO" id="GO:0004489">
    <property type="term" value="F:methylenetetrahydrofolate reductase [NAD(P)H] activity"/>
    <property type="evidence" value="ECO:0000318"/>
    <property type="project" value="GO_Central"/>
</dbReference>
<proteinExistence type="inferred from homology"/>
<evidence type="ECO:0000256" key="12">
    <source>
        <dbReference type="RuleBase" id="RU004254"/>
    </source>
</evidence>
<evidence type="ECO:0000256" key="10">
    <source>
        <dbReference type="ARBA" id="ARBA00051201"/>
    </source>
</evidence>
<evidence type="ECO:0000259" key="13">
    <source>
        <dbReference type="Pfam" id="PF21895"/>
    </source>
</evidence>
<dbReference type="FunFam" id="3.20.20.220:FF:000005">
    <property type="entry name" value="Methylenetetrahydrofolate reductase"/>
    <property type="match status" value="1"/>
</dbReference>
<dbReference type="GO" id="GO:0106312">
    <property type="term" value="F:methylenetetrahydrofolate reductase (NADH) activity"/>
    <property type="evidence" value="ECO:0007669"/>
    <property type="project" value="UniProtKB-EC"/>
</dbReference>
<dbReference type="OrthoDB" id="16284at2759"/>
<reference evidence="14 16" key="1">
    <citation type="journal article" date="2008" name="Science">
        <title>The Physcomitrella genome reveals evolutionary insights into the conquest of land by plants.</title>
        <authorList>
            <person name="Rensing S."/>
            <person name="Lang D."/>
            <person name="Zimmer A."/>
            <person name="Terry A."/>
            <person name="Salamov A."/>
            <person name="Shapiro H."/>
            <person name="Nishiyama T."/>
            <person name="Perroud P.-F."/>
            <person name="Lindquist E."/>
            <person name="Kamisugi Y."/>
            <person name="Tanahashi T."/>
            <person name="Sakakibara K."/>
            <person name="Fujita T."/>
            <person name="Oishi K."/>
            <person name="Shin-I T."/>
            <person name="Kuroki Y."/>
            <person name="Toyoda A."/>
            <person name="Suzuki Y."/>
            <person name="Hashimoto A."/>
            <person name="Yamaguchi K."/>
            <person name="Sugano A."/>
            <person name="Kohara Y."/>
            <person name="Fujiyama A."/>
            <person name="Anterola A."/>
            <person name="Aoki S."/>
            <person name="Ashton N."/>
            <person name="Barbazuk W.B."/>
            <person name="Barker E."/>
            <person name="Bennetzen J."/>
            <person name="Bezanilla M."/>
            <person name="Blankenship R."/>
            <person name="Cho S.H."/>
            <person name="Dutcher S."/>
            <person name="Estelle M."/>
            <person name="Fawcett J.A."/>
            <person name="Gundlach H."/>
            <person name="Hanada K."/>
            <person name="Heyl A."/>
            <person name="Hicks K.A."/>
            <person name="Hugh J."/>
            <person name="Lohr M."/>
            <person name="Mayer K."/>
            <person name="Melkozernov A."/>
            <person name="Murata T."/>
            <person name="Nelson D."/>
            <person name="Pils B."/>
            <person name="Prigge M."/>
            <person name="Reiss B."/>
            <person name="Renner T."/>
            <person name="Rombauts S."/>
            <person name="Rushton P."/>
            <person name="Sanderfoot A."/>
            <person name="Schween G."/>
            <person name="Shiu S.-H."/>
            <person name="Stueber K."/>
            <person name="Theodoulou F.L."/>
            <person name="Tu H."/>
            <person name="Van de Peer Y."/>
            <person name="Verrier P.J."/>
            <person name="Waters E."/>
            <person name="Wood A."/>
            <person name="Yang L."/>
            <person name="Cove D."/>
            <person name="Cuming A."/>
            <person name="Hasebe M."/>
            <person name="Lucas S."/>
            <person name="Mishler D.B."/>
            <person name="Reski R."/>
            <person name="Grigoriev I."/>
            <person name="Quatrano R.S."/>
            <person name="Boore J.L."/>
        </authorList>
    </citation>
    <scope>NUCLEOTIDE SEQUENCE [LARGE SCALE GENOMIC DNA]</scope>
    <source>
        <strain evidence="15 16">cv. Gransden 2004</strain>
    </source>
</reference>
<comment type="function">
    <text evidence="11">The probable reversibility of the MTHFR reaction in plants suggests that they can metabolize the methyl group of 5,10-methylenetetrahydrofolate to serine, sugars and starch.</text>
</comment>
<organism evidence="14">
    <name type="scientific">Physcomitrium patens</name>
    <name type="common">Spreading-leaved earth moss</name>
    <name type="synonym">Physcomitrella patens</name>
    <dbReference type="NCBI Taxonomy" id="3218"/>
    <lineage>
        <taxon>Eukaryota</taxon>
        <taxon>Viridiplantae</taxon>
        <taxon>Streptophyta</taxon>
        <taxon>Embryophyta</taxon>
        <taxon>Bryophyta</taxon>
        <taxon>Bryophytina</taxon>
        <taxon>Bryopsida</taxon>
        <taxon>Funariidae</taxon>
        <taxon>Funariales</taxon>
        <taxon>Funariaceae</taxon>
        <taxon>Physcomitrium</taxon>
    </lineage>
</organism>
<protein>
    <recommendedName>
        <fullName evidence="9">methylenetetrahydrofolate reductase (NADH)</fullName>
        <ecNumber evidence="9">1.5.1.54</ecNumber>
    </recommendedName>
</protein>
<comment type="subunit">
    <text evidence="4">Homodimer.</text>
</comment>
<dbReference type="AlphaFoldDB" id="A9RW65"/>
<dbReference type="eggNOG" id="KOG0564">
    <property type="taxonomic scope" value="Eukaryota"/>
</dbReference>
<keyword evidence="5" id="KW-0285">Flavoprotein</keyword>
<evidence type="ECO:0000256" key="3">
    <source>
        <dbReference type="ARBA" id="ARBA00006743"/>
    </source>
</evidence>
<sequence length="594" mass="66417">MKVIDKINNGLAGGNVVFSFEFFPPKTEEGVENLFDRMDRMVRHQPAFCDITWGAGGSTSAITLDIANKMQNMICVETMMHLTCTNMLVETLDNALDNVKSNGIQNILALRGDPPHGQDKFVTIDGGFSCALDLVRHIKDKYGDYFGITVAGYPEAHPDVIGEDGIASEEAYKKDLAYLKEKCDAGGEVIVTQLFYDTDIFLKFVNDCRQIGIKAPVVPGIMPIQNYKGFLRMTSLCKTKVPAEIMATLEPIKDNDEAVRAYGIHLGTEMCKKILAHDIRTLHLYSLNLEKSVLGILQNLGLIDFSKVTRPLPWRPPTNSKRTKEDVRPIFWANRPRSYISRTTSWDEFPRGRWGDTGNPAYGSFSDHQFLRKKTRSKKLQKEWAVPLNSCEDVNQIFAKYCQGTLSTHPWSELEGLQPETSQINDKLVALNTQGFLTINSQPAVNGEKSDSPSVGWGGPGGYVYQKAYVEFFCSPEKLQAVIEKAKSNPSLTFIAVNAKGETQSNIGPNCVNAVTWGVFPAKEVIQPTVVDPVSFMVWKDEAFQTWDHEWAALYSEEDSSRKILSEIKDSYFLVSMVDNDYINGDLFAVFATL</sequence>
<keyword evidence="6" id="KW-0274">FAD</keyword>
<dbReference type="InterPro" id="IPR029041">
    <property type="entry name" value="FAD-linked_oxidoreductase-like"/>
</dbReference>
<dbReference type="Pfam" id="PF02219">
    <property type="entry name" value="MTHFR"/>
    <property type="match status" value="1"/>
</dbReference>
<dbReference type="RefSeq" id="XP_024387419.1">
    <property type="nucleotide sequence ID" value="XM_024531651.2"/>
</dbReference>
<dbReference type="GeneID" id="112287959"/>
<keyword evidence="16" id="KW-1185">Reference proteome</keyword>
<evidence type="ECO:0000256" key="5">
    <source>
        <dbReference type="ARBA" id="ARBA00022630"/>
    </source>
</evidence>
<dbReference type="NCBIfam" id="TIGR00677">
    <property type="entry name" value="fadh2_euk"/>
    <property type="match status" value="1"/>
</dbReference>
<evidence type="ECO:0000313" key="14">
    <source>
        <dbReference type="EMBL" id="PNR47189.1"/>
    </source>
</evidence>
<dbReference type="OMA" id="IGWDEFP"/>
<keyword evidence="8" id="KW-0520">NAD</keyword>
<comment type="similarity">
    <text evidence="3">Belongs to the methylenetetrahydrofolate reductase family.</text>
</comment>
<dbReference type="EC" id="1.5.1.54" evidence="9"/>
<dbReference type="UniPathway" id="UPA00193"/>
<dbReference type="Gene3D" id="3.20.20.220">
    <property type="match status" value="1"/>
</dbReference>
<dbReference type="PANTHER" id="PTHR45754">
    <property type="entry name" value="METHYLENETETRAHYDROFOLATE REDUCTASE"/>
    <property type="match status" value="1"/>
</dbReference>
<evidence type="ECO:0000256" key="2">
    <source>
        <dbReference type="ARBA" id="ARBA00004777"/>
    </source>
</evidence>
<dbReference type="Gramene" id="Pp3c10_24030V3.2">
    <property type="protein sequence ID" value="Pp3c10_24030V3.2"/>
    <property type="gene ID" value="Pp3c10_24030"/>
</dbReference>
<dbReference type="GO" id="GO:0009086">
    <property type="term" value="P:methionine biosynthetic process"/>
    <property type="evidence" value="ECO:0000318"/>
    <property type="project" value="GO_Central"/>
</dbReference>
<dbReference type="EnsemblPlants" id="Pp3c10_24030V3.1">
    <property type="protein sequence ID" value="Pp3c10_24030V3.1"/>
    <property type="gene ID" value="Pp3c10_24030"/>
</dbReference>
<gene>
    <name evidence="15" type="primary">LOC112287959</name>
    <name evidence="14" type="ORF">PHYPA_014309</name>
</gene>
<reference evidence="15" key="3">
    <citation type="submission" date="2020-12" db="UniProtKB">
        <authorList>
            <consortium name="EnsemblPlants"/>
        </authorList>
    </citation>
    <scope>IDENTIFICATION</scope>
</reference>
<name>A9RW65_PHYPA</name>
<evidence type="ECO:0000256" key="11">
    <source>
        <dbReference type="ARBA" id="ARBA00053514"/>
    </source>
</evidence>
<evidence type="ECO:0000256" key="8">
    <source>
        <dbReference type="ARBA" id="ARBA00023027"/>
    </source>
</evidence>
<comment type="cofactor">
    <cofactor evidence="1">
        <name>FAD</name>
        <dbReference type="ChEBI" id="CHEBI:57692"/>
    </cofactor>
</comment>
<dbReference type="Proteomes" id="UP000006727">
    <property type="component" value="Chromosome 10"/>
</dbReference>
<comment type="pathway">
    <text evidence="2 12">One-carbon metabolism; tetrahydrofolate interconversion.</text>
</comment>
<dbReference type="CDD" id="cd00537">
    <property type="entry name" value="MTHFR"/>
    <property type="match status" value="1"/>
</dbReference>
<evidence type="ECO:0000256" key="7">
    <source>
        <dbReference type="ARBA" id="ARBA00023002"/>
    </source>
</evidence>
<evidence type="ECO:0000256" key="4">
    <source>
        <dbReference type="ARBA" id="ARBA00011738"/>
    </source>
</evidence>
<dbReference type="Pfam" id="PF21895">
    <property type="entry name" value="MTHFR_C"/>
    <property type="match status" value="1"/>
</dbReference>
<keyword evidence="7" id="KW-0560">Oxidoreductase</keyword>
<dbReference type="InterPro" id="IPR053806">
    <property type="entry name" value="MTHFR_C"/>
</dbReference>
<reference evidence="14 16" key="2">
    <citation type="journal article" date="2018" name="Plant J.">
        <title>The Physcomitrella patens chromosome-scale assembly reveals moss genome structure and evolution.</title>
        <authorList>
            <person name="Lang D."/>
            <person name="Ullrich K.K."/>
            <person name="Murat F."/>
            <person name="Fuchs J."/>
            <person name="Jenkins J."/>
            <person name="Haas F.B."/>
            <person name="Piednoel M."/>
            <person name="Gundlach H."/>
            <person name="Van Bel M."/>
            <person name="Meyberg R."/>
            <person name="Vives C."/>
            <person name="Morata J."/>
            <person name="Symeonidi A."/>
            <person name="Hiss M."/>
            <person name="Muchero W."/>
            <person name="Kamisugi Y."/>
            <person name="Saleh O."/>
            <person name="Blanc G."/>
            <person name="Decker E.L."/>
            <person name="van Gessel N."/>
            <person name="Grimwood J."/>
            <person name="Hayes R.D."/>
            <person name="Graham S.W."/>
            <person name="Gunter L.E."/>
            <person name="McDaniel S.F."/>
            <person name="Hoernstein S.N.W."/>
            <person name="Larsson A."/>
            <person name="Li F.W."/>
            <person name="Perroud P.F."/>
            <person name="Phillips J."/>
            <person name="Ranjan P."/>
            <person name="Rokshar D.S."/>
            <person name="Rothfels C.J."/>
            <person name="Schneider L."/>
            <person name="Shu S."/>
            <person name="Stevenson D.W."/>
            <person name="Thummler F."/>
            <person name="Tillich M."/>
            <person name="Villarreal Aguilar J.C."/>
            <person name="Widiez T."/>
            <person name="Wong G.K."/>
            <person name="Wymore A."/>
            <person name="Zhang Y."/>
            <person name="Zimmer A.D."/>
            <person name="Quatrano R.S."/>
            <person name="Mayer K.F.X."/>
            <person name="Goodstein D."/>
            <person name="Casacuberta J.M."/>
            <person name="Vandepoele K."/>
            <person name="Reski R."/>
            <person name="Cuming A.C."/>
            <person name="Tuskan G.A."/>
            <person name="Maumus F."/>
            <person name="Salse J."/>
            <person name="Schmutz J."/>
            <person name="Rensing S.A."/>
        </authorList>
    </citation>
    <scope>NUCLEOTIDE SEQUENCE [LARGE SCALE GENOMIC DNA]</scope>
    <source>
        <strain evidence="15 16">cv. Gransden 2004</strain>
    </source>
</reference>
<dbReference type="Gramene" id="Pp3c10_24030V3.1">
    <property type="protein sequence ID" value="Pp3c10_24030V3.1"/>
    <property type="gene ID" value="Pp3c10_24030"/>
</dbReference>
<evidence type="ECO:0000256" key="1">
    <source>
        <dbReference type="ARBA" id="ARBA00001974"/>
    </source>
</evidence>
<evidence type="ECO:0000313" key="16">
    <source>
        <dbReference type="Proteomes" id="UP000006727"/>
    </source>
</evidence>
<dbReference type="EMBL" id="ABEU02000010">
    <property type="protein sequence ID" value="PNR47189.1"/>
    <property type="molecule type" value="Genomic_DNA"/>
</dbReference>
<dbReference type="EnsemblPlants" id="Pp3c10_24030V3.2">
    <property type="protein sequence ID" value="Pp3c10_24030V3.2"/>
    <property type="gene ID" value="Pp3c10_24030"/>
</dbReference>
<dbReference type="GO" id="GO:0035999">
    <property type="term" value="P:tetrahydrofolate interconversion"/>
    <property type="evidence" value="ECO:0000318"/>
    <property type="project" value="GO_Central"/>
</dbReference>
<dbReference type="PaxDb" id="3218-PP1S32_109V6.1"/>
<comment type="catalytic activity">
    <reaction evidence="10">
        <text>(6S)-5-methyl-5,6,7,8-tetrahydrofolate + NAD(+) = (6R)-5,10-methylene-5,6,7,8-tetrahydrofolate + NADH + H(+)</text>
        <dbReference type="Rhea" id="RHEA:19821"/>
        <dbReference type="ChEBI" id="CHEBI:15378"/>
        <dbReference type="ChEBI" id="CHEBI:15636"/>
        <dbReference type="ChEBI" id="CHEBI:18608"/>
        <dbReference type="ChEBI" id="CHEBI:57540"/>
        <dbReference type="ChEBI" id="CHEBI:57945"/>
        <dbReference type="EC" id="1.5.1.54"/>
    </reaction>
</comment>
<evidence type="ECO:0000256" key="6">
    <source>
        <dbReference type="ARBA" id="ARBA00022827"/>
    </source>
</evidence>
<dbReference type="GO" id="GO:0005829">
    <property type="term" value="C:cytosol"/>
    <property type="evidence" value="ECO:0000318"/>
    <property type="project" value="GO_Central"/>
</dbReference>
<accession>A9RW65</accession>
<dbReference type="HOGENOM" id="CLU_025841_2_2_1"/>
<dbReference type="GO" id="GO:0071949">
    <property type="term" value="F:FAD binding"/>
    <property type="evidence" value="ECO:0000318"/>
    <property type="project" value="GO_Central"/>
</dbReference>
<evidence type="ECO:0000256" key="9">
    <source>
        <dbReference type="ARBA" id="ARBA00034529"/>
    </source>
</evidence>
<evidence type="ECO:0000313" key="15">
    <source>
        <dbReference type="EnsemblPlants" id="Pp3c10_24030V3.1"/>
    </source>
</evidence>
<feature type="domain" description="MTHFR SAM-binding regulatory" evidence="13">
    <location>
        <begin position="310"/>
        <end position="583"/>
    </location>
</feature>
<dbReference type="InterPro" id="IPR004621">
    <property type="entry name" value="Fadh2_euk"/>
</dbReference>